<keyword evidence="2" id="KW-0732">Signal</keyword>
<dbReference type="EMBL" id="HG316454">
    <property type="protein sequence ID" value="CDF87351.1"/>
    <property type="molecule type" value="Genomic_DNA"/>
</dbReference>
<feature type="compositionally biased region" description="Polar residues" evidence="1">
    <location>
        <begin position="399"/>
        <end position="448"/>
    </location>
</feature>
<evidence type="ECO:0000313" key="4">
    <source>
        <dbReference type="Proteomes" id="UP000019375"/>
    </source>
</evidence>
<sequence>MFLPLNFLIGSISAITALAASDRSFFTSVELRDTVSGHDICTDPKHWFMIEAEMFISEGQSESISLTIPEDFTSLPETPFRLLHKSVEVGQVINHENMLTVSFPTPPKENITATFNFLAKLSSEALTRVRKPLDKQYAFETSQNDRFKQLMHFQAKNLTQITVNGGMYDHNKTAWFTVDIPVDQLDQSVFITSESKAGSPKYTIDTTLTKCEMVYAVDAFHEPTVWTPFAPIEDKSSSTSINMRFDKTPEGEGKYLRITYFTLPLVHRTVGSQVSFSKKRATGILKRDLQDGLDLDVYANSYVNLYQREENGVNLVSSSSAIYSNSSRPQSKSYSIPSSALLPSVSSTRTAPLSLSSGLSITFATSLDYTTESPITSSVSTVSRSLITASLVPSTSSANSTLEVSSSTVPPDTNMSIITPPTSTLSGISSSGHPGKSFTSSPASNSSEILAPTSSSQIPNESSQSSSSYSLVESASVLPSSLLSNTSSTLDSTTSMLPSGNSEITSVIPSLPSGQTSDGTLLSAASSTASATQTSTVLVNSTVSSMSATVTSSSYQTYSVITSTENGEVTSFTSWFPIATVSVSNSGTVPFAASYETYSVITSTENGQVTSFTSWFPVATESASSNVTTTSATSYETYSVITSTQGVQVTSYTSWYPVSTLSKETLASVTSQSSAYETYSVIPGTVNGQITSYTSWFPTATTNTKTAATSSIDSYETYRVITSTENGEMTSFTSWLPVATESASSNEATRSAASYETYSVITGTEDGQVTSFTSWFPVATENVSTDVATPSATPYETYSVITSTENGEMTSFTSWFPVATESGSRNEATLSATLYETYSVVTSTENGQVTSFTSWFPVATEGTSSNSTTPSATSYETYSVITSTENGHVTSFTSWFPVATEGASSKEATPSTTTATPYETYSVITTTENGEVTTFTSWFPIATEGASNATSSKSCETYSVIASTQNGQISNCTSCSSLFSQTITAIPVSYSAEVQSSYSVFTTTENGQVSSGTIWFPIATEKSSADVLQTYAVSSSSQDEAITSTTLHSLGTKSKNDLATATTTAIGGNKTVIRTSLYPITEKSTTTGAVTNNSTNTYSLSVTRTTVANTPSTLVSGISSTVKTPLITQISSTTLGTSGVASAAANHGTTLPLSSTTQVNWEPTATDYTISYQSSSTRIVSRSGNFTTPVAKTSAIFNGTQAATATGEAELPCSCVEIVETLTRLPGGAWSTVGISQSPLPASTATPSGIVAKRDNITTKTTSDNRTSSIQTYQGIAMRPEMSLLSCVFGFLILIL</sequence>
<protein>
    <submittedName>
        <fullName evidence="3">BN860_04434g1_1</fullName>
    </submittedName>
</protein>
<dbReference type="OrthoDB" id="4060030at2759"/>
<reference evidence="4" key="1">
    <citation type="journal article" date="2013" name="Genome Announc.">
        <title>Genome sequence of the food spoilage yeast Zygosaccharomyces bailii CLIB 213(T).</title>
        <authorList>
            <person name="Galeote V."/>
            <person name="Bigey F."/>
            <person name="Devillers H."/>
            <person name="Neuveglise C."/>
            <person name="Dequin S."/>
        </authorList>
    </citation>
    <scope>NUCLEOTIDE SEQUENCE [LARGE SCALE GENOMIC DNA]</scope>
    <source>
        <strain evidence="4">CLIB 213 / ATCC 58445 / CBS 680 / CCRC 21525 / NBRC 1098 / NCYC 1416 / NRRL Y-2227</strain>
    </source>
</reference>
<feature type="region of interest" description="Disordered" evidence="1">
    <location>
        <begin position="488"/>
        <end position="512"/>
    </location>
</feature>
<gene>
    <name evidence="3" type="ORF">BN860_04434g</name>
</gene>
<feature type="compositionally biased region" description="Low complexity" evidence="1">
    <location>
        <begin position="454"/>
        <end position="466"/>
    </location>
</feature>
<evidence type="ECO:0000256" key="1">
    <source>
        <dbReference type="SAM" id="MobiDB-lite"/>
    </source>
</evidence>
<feature type="chain" id="PRO_5035225856" evidence="2">
    <location>
        <begin position="20"/>
        <end position="1296"/>
    </location>
</feature>
<evidence type="ECO:0000256" key="2">
    <source>
        <dbReference type="SAM" id="SignalP"/>
    </source>
</evidence>
<keyword evidence="4" id="KW-1185">Reference proteome</keyword>
<accession>A0A8J2T219</accession>
<feature type="compositionally biased region" description="Polar residues" evidence="1">
    <location>
        <begin position="500"/>
        <end position="512"/>
    </location>
</feature>
<proteinExistence type="predicted"/>
<feature type="compositionally biased region" description="Low complexity" evidence="1">
    <location>
        <begin position="488"/>
        <end position="499"/>
    </location>
</feature>
<name>A0A8J2T219_ZYGB2</name>
<evidence type="ECO:0000313" key="3">
    <source>
        <dbReference type="EMBL" id="CDF87351.1"/>
    </source>
</evidence>
<organism evidence="3 4">
    <name type="scientific">Zygosaccharomyces bailii (strain CLIB 213 / ATCC 58445 / CBS 680 / BCRC 21525 / NBRC 1098 / NCYC 1416 / NRRL Y-2227)</name>
    <dbReference type="NCBI Taxonomy" id="1333698"/>
    <lineage>
        <taxon>Eukaryota</taxon>
        <taxon>Fungi</taxon>
        <taxon>Dikarya</taxon>
        <taxon>Ascomycota</taxon>
        <taxon>Saccharomycotina</taxon>
        <taxon>Saccharomycetes</taxon>
        <taxon>Saccharomycetales</taxon>
        <taxon>Saccharomycetaceae</taxon>
        <taxon>Zygosaccharomyces</taxon>
    </lineage>
</organism>
<feature type="signal peptide" evidence="2">
    <location>
        <begin position="1"/>
        <end position="19"/>
    </location>
</feature>
<feature type="region of interest" description="Disordered" evidence="1">
    <location>
        <begin position="399"/>
        <end position="466"/>
    </location>
</feature>
<dbReference type="Proteomes" id="UP000019375">
    <property type="component" value="Unassembled WGS sequence"/>
</dbReference>